<organism evidence="1">
    <name type="scientific">Siphoviridae sp. ctICF6</name>
    <dbReference type="NCBI Taxonomy" id="2825427"/>
    <lineage>
        <taxon>Viruses</taxon>
        <taxon>Duplodnaviria</taxon>
        <taxon>Heunggongvirae</taxon>
        <taxon>Uroviricota</taxon>
        <taxon>Caudoviricetes</taxon>
    </lineage>
</organism>
<sequence length="41" mass="4522">MPCWCLGFGGFPTLSLWTTQVSGNKLCEGIVNRGDTYVKEL</sequence>
<proteinExistence type="predicted"/>
<reference evidence="1" key="1">
    <citation type="journal article" date="2021" name="Proc. Natl. Acad. Sci. U.S.A.">
        <title>A Catalog of Tens of Thousands of Viruses from Human Metagenomes Reveals Hidden Associations with Chronic Diseases.</title>
        <authorList>
            <person name="Tisza M.J."/>
            <person name="Buck C.B."/>
        </authorList>
    </citation>
    <scope>NUCLEOTIDE SEQUENCE</scope>
    <source>
        <strain evidence="1">CtICF6</strain>
    </source>
</reference>
<name>A0A8S5UL23_9CAUD</name>
<protein>
    <submittedName>
        <fullName evidence="1">Uncharacterized protein</fullName>
    </submittedName>
</protein>
<evidence type="ECO:0000313" key="1">
    <source>
        <dbReference type="EMBL" id="DAF95184.1"/>
    </source>
</evidence>
<dbReference type="EMBL" id="BK016104">
    <property type="protein sequence ID" value="DAF95184.1"/>
    <property type="molecule type" value="Genomic_DNA"/>
</dbReference>
<accession>A0A8S5UL23</accession>